<sequence>MGTDQCLTLALCAISTDLPMLDSASVRYSVLATAPKTYGSKSLTSCRHLHPELLNSMLSRDSRKDYTNWLLQSLCIRYGGQKCKDVHAKPDEDLIQGLTWKSYGATSRSLRRSSSYKRLVAIGLTLLAILSPLFIDRRRGIDPELDEQPIEVSSYLPLLLLVLMIAIALSCYLDQSFSRFDPYWIFRVGGSSGGIILLLILLALVLKCKASPL</sequence>
<keyword evidence="1" id="KW-1133">Transmembrane helix</keyword>
<dbReference type="PANTHER" id="PTHR35758:SF2">
    <property type="entry name" value="TRANSMEMBRANE PROTEIN"/>
    <property type="match status" value="1"/>
</dbReference>
<organism evidence="2 3">
    <name type="scientific">Escallonia herrerae</name>
    <dbReference type="NCBI Taxonomy" id="1293975"/>
    <lineage>
        <taxon>Eukaryota</taxon>
        <taxon>Viridiplantae</taxon>
        <taxon>Streptophyta</taxon>
        <taxon>Embryophyta</taxon>
        <taxon>Tracheophyta</taxon>
        <taxon>Spermatophyta</taxon>
        <taxon>Magnoliopsida</taxon>
        <taxon>eudicotyledons</taxon>
        <taxon>Gunneridae</taxon>
        <taxon>Pentapetalae</taxon>
        <taxon>asterids</taxon>
        <taxon>campanulids</taxon>
        <taxon>Escalloniales</taxon>
        <taxon>Escalloniaceae</taxon>
        <taxon>Escallonia</taxon>
    </lineage>
</organism>
<keyword evidence="1" id="KW-0472">Membrane</keyword>
<dbReference type="EMBL" id="JAVXUP010002194">
    <property type="protein sequence ID" value="KAK3004892.1"/>
    <property type="molecule type" value="Genomic_DNA"/>
</dbReference>
<feature type="transmembrane region" description="Helical" evidence="1">
    <location>
        <begin position="118"/>
        <end position="135"/>
    </location>
</feature>
<dbReference type="PANTHER" id="PTHR35758">
    <property type="entry name" value="TRANSMEMBRANE PROTEIN"/>
    <property type="match status" value="1"/>
</dbReference>
<gene>
    <name evidence="2" type="ORF">RJ639_018531</name>
</gene>
<protein>
    <submittedName>
        <fullName evidence="2">Uncharacterized protein</fullName>
    </submittedName>
</protein>
<proteinExistence type="predicted"/>
<accession>A0AA89AJT3</accession>
<keyword evidence="1" id="KW-0812">Transmembrane</keyword>
<reference evidence="2" key="1">
    <citation type="submission" date="2022-12" db="EMBL/GenBank/DDBJ databases">
        <title>Draft genome assemblies for two species of Escallonia (Escalloniales).</title>
        <authorList>
            <person name="Chanderbali A."/>
            <person name="Dervinis C."/>
            <person name="Anghel I."/>
            <person name="Soltis D."/>
            <person name="Soltis P."/>
            <person name="Zapata F."/>
        </authorList>
    </citation>
    <scope>NUCLEOTIDE SEQUENCE</scope>
    <source>
        <strain evidence="2">UCBG64.0493</strain>
        <tissue evidence="2">Leaf</tissue>
    </source>
</reference>
<feature type="transmembrane region" description="Helical" evidence="1">
    <location>
        <begin position="185"/>
        <end position="206"/>
    </location>
</feature>
<evidence type="ECO:0000313" key="3">
    <source>
        <dbReference type="Proteomes" id="UP001188597"/>
    </source>
</evidence>
<keyword evidence="3" id="KW-1185">Reference proteome</keyword>
<feature type="transmembrane region" description="Helical" evidence="1">
    <location>
        <begin position="155"/>
        <end position="173"/>
    </location>
</feature>
<dbReference type="Proteomes" id="UP001188597">
    <property type="component" value="Unassembled WGS sequence"/>
</dbReference>
<dbReference type="AlphaFoldDB" id="A0AA89AJT3"/>
<comment type="caution">
    <text evidence="2">The sequence shown here is derived from an EMBL/GenBank/DDBJ whole genome shotgun (WGS) entry which is preliminary data.</text>
</comment>
<name>A0AA89AJT3_9ASTE</name>
<evidence type="ECO:0000313" key="2">
    <source>
        <dbReference type="EMBL" id="KAK3004892.1"/>
    </source>
</evidence>
<evidence type="ECO:0000256" key="1">
    <source>
        <dbReference type="SAM" id="Phobius"/>
    </source>
</evidence>